<keyword evidence="1" id="KW-1133">Transmembrane helix</keyword>
<evidence type="ECO:0000313" key="3">
    <source>
        <dbReference type="Proteomes" id="UP000219559"/>
    </source>
</evidence>
<dbReference type="OrthoDB" id="954864at2"/>
<feature type="transmembrane region" description="Helical" evidence="1">
    <location>
        <begin position="165"/>
        <end position="186"/>
    </location>
</feature>
<dbReference type="InterPro" id="IPR025570">
    <property type="entry name" value="DUF4337"/>
</dbReference>
<comment type="caution">
    <text evidence="2">The sequence shown here is derived from an EMBL/GenBank/DDBJ whole genome shotgun (WGS) entry which is preliminary data.</text>
</comment>
<keyword evidence="1" id="KW-0812">Transmembrane</keyword>
<dbReference type="RefSeq" id="WP_097443793.1">
    <property type="nucleotide sequence ID" value="NZ_NBWU01000009.1"/>
</dbReference>
<dbReference type="EMBL" id="NBWU01000009">
    <property type="protein sequence ID" value="PCE62422.1"/>
    <property type="molecule type" value="Genomic_DNA"/>
</dbReference>
<keyword evidence="3" id="KW-1185">Reference proteome</keyword>
<protein>
    <recommendedName>
        <fullName evidence="4">DUF4337 domain-containing protein</fullName>
    </recommendedName>
</protein>
<proteinExistence type="predicted"/>
<feature type="transmembrane region" description="Helical" evidence="1">
    <location>
        <begin position="192"/>
        <end position="215"/>
    </location>
</feature>
<dbReference type="Pfam" id="PF14235">
    <property type="entry name" value="DUF4337"/>
    <property type="match status" value="1"/>
</dbReference>
<accession>A0A2A4G3T6</accession>
<organism evidence="2 3">
    <name type="scientific">Sediminicola luteus</name>
    <dbReference type="NCBI Taxonomy" id="319238"/>
    <lineage>
        <taxon>Bacteria</taxon>
        <taxon>Pseudomonadati</taxon>
        <taxon>Bacteroidota</taxon>
        <taxon>Flavobacteriia</taxon>
        <taxon>Flavobacteriales</taxon>
        <taxon>Flavobacteriaceae</taxon>
        <taxon>Sediminicola</taxon>
    </lineage>
</organism>
<evidence type="ECO:0008006" key="4">
    <source>
        <dbReference type="Google" id="ProtNLM"/>
    </source>
</evidence>
<reference evidence="2 3" key="1">
    <citation type="submission" date="2017-04" db="EMBL/GenBank/DDBJ databases">
        <title>A new member of the family Flavobacteriaceae isolated from ascidians.</title>
        <authorList>
            <person name="Chen L."/>
        </authorList>
    </citation>
    <scope>NUCLEOTIDE SEQUENCE [LARGE SCALE GENOMIC DNA]</scope>
    <source>
        <strain evidence="2 3">HQA918</strain>
    </source>
</reference>
<evidence type="ECO:0000256" key="1">
    <source>
        <dbReference type="SAM" id="Phobius"/>
    </source>
</evidence>
<dbReference type="Proteomes" id="UP000219559">
    <property type="component" value="Unassembled WGS sequence"/>
</dbReference>
<feature type="transmembrane region" description="Helical" evidence="1">
    <location>
        <begin position="24"/>
        <end position="42"/>
    </location>
</feature>
<keyword evidence="1" id="KW-0472">Membrane</keyword>
<gene>
    <name evidence="2" type="ORF">B7P33_18890</name>
</gene>
<sequence length="216" mass="24201">MESNINTPTPPKKTFGINVKKTEVVVGLFIILYAFLMSAMEITSSNLNDKMMIAYNKMISYTGWYQSKSIKQTLKESEVDYLEALMKTSDVSEEGLGDIKSKISQAKSKMLKYEAEKTEILVGSSKVPRQYWAQDLNGEMGKIIGINEWEESTRKYDQAINKIDVSILLFQIGIILGAVCIITYGNPKIQRLLLMSLTVFGVLGVVYAIIGYSLIP</sequence>
<dbReference type="AlphaFoldDB" id="A0A2A4G3T6"/>
<name>A0A2A4G3T6_9FLAO</name>
<evidence type="ECO:0000313" key="2">
    <source>
        <dbReference type="EMBL" id="PCE62422.1"/>
    </source>
</evidence>